<proteinExistence type="predicted"/>
<evidence type="ECO:0000256" key="2">
    <source>
        <dbReference type="ARBA" id="ARBA00012695"/>
    </source>
</evidence>
<evidence type="ECO:0000256" key="3">
    <source>
        <dbReference type="ARBA" id="ARBA00022630"/>
    </source>
</evidence>
<dbReference type="GO" id="GO:0010133">
    <property type="term" value="P:L-proline catabolic process to L-glutamate"/>
    <property type="evidence" value="ECO:0007669"/>
    <property type="project" value="InterPro"/>
</dbReference>
<evidence type="ECO:0000256" key="4">
    <source>
        <dbReference type="ARBA" id="ARBA00022741"/>
    </source>
</evidence>
<dbReference type="PANTHER" id="PTHR13914">
    <property type="entry name" value="PROLINE OXIDASE"/>
    <property type="match status" value="1"/>
</dbReference>
<name>A0A9X3Z2B3_9BACL</name>
<gene>
    <name evidence="11" type="ORF">O3V59_04350</name>
</gene>
<dbReference type="InterPro" id="IPR002872">
    <property type="entry name" value="Proline_DH_dom"/>
</dbReference>
<evidence type="ECO:0000256" key="1">
    <source>
        <dbReference type="ARBA" id="ARBA00004739"/>
    </source>
</evidence>
<feature type="binding site" evidence="9">
    <location>
        <position position="141"/>
    </location>
    <ligand>
        <name>FAD</name>
        <dbReference type="ChEBI" id="CHEBI:57692"/>
    </ligand>
</feature>
<keyword evidence="12" id="KW-1185">Reference proteome</keyword>
<keyword evidence="6" id="KW-0560">Oxidoreductase</keyword>
<dbReference type="RefSeq" id="WP_029098213.1">
    <property type="nucleotide sequence ID" value="NZ_JAPYYP010000003.1"/>
</dbReference>
<dbReference type="InterPro" id="IPR015659">
    <property type="entry name" value="Proline_oxidase"/>
</dbReference>
<feature type="binding site" evidence="9">
    <location>
        <position position="169"/>
    </location>
    <ligand>
        <name>FAD</name>
        <dbReference type="ChEBI" id="CHEBI:57692"/>
    </ligand>
</feature>
<evidence type="ECO:0000256" key="7">
    <source>
        <dbReference type="ARBA" id="ARBA00023062"/>
    </source>
</evidence>
<feature type="binding site" evidence="9">
    <location>
        <begin position="232"/>
        <end position="233"/>
    </location>
    <ligand>
        <name>FAD</name>
        <dbReference type="ChEBI" id="CHEBI:57692"/>
    </ligand>
</feature>
<keyword evidence="7" id="KW-0642">Proline metabolism</keyword>
<dbReference type="PIRSF" id="PIRSF000196">
    <property type="entry name" value="Pro_dehydrog"/>
    <property type="match status" value="1"/>
</dbReference>
<dbReference type="SUPFAM" id="SSF51730">
    <property type="entry name" value="FAD-linked oxidoreductase"/>
    <property type="match status" value="1"/>
</dbReference>
<comment type="pathway">
    <text evidence="1">Amino-acid degradation; L-proline degradation into L-glutamate; L-glutamate from L-proline: step 1/2.</text>
</comment>
<comment type="cofactor">
    <cofactor evidence="9">
        <name>FAD</name>
        <dbReference type="ChEBI" id="CHEBI:57692"/>
    </cofactor>
    <text evidence="9">Binds 1 FAD per subunit.</text>
</comment>
<dbReference type="Pfam" id="PF01619">
    <property type="entry name" value="Pro_dh"/>
    <property type="match status" value="1"/>
</dbReference>
<keyword evidence="3" id="KW-0285">Flavoprotein</keyword>
<evidence type="ECO:0000256" key="9">
    <source>
        <dbReference type="PIRSR" id="PIRSR000196-2"/>
    </source>
</evidence>
<comment type="catalytic activity">
    <reaction evidence="8">
        <text>L-proline + a quinone = (S)-1-pyrroline-5-carboxylate + a quinol + H(+)</text>
        <dbReference type="Rhea" id="RHEA:23784"/>
        <dbReference type="ChEBI" id="CHEBI:15378"/>
        <dbReference type="ChEBI" id="CHEBI:17388"/>
        <dbReference type="ChEBI" id="CHEBI:24646"/>
        <dbReference type="ChEBI" id="CHEBI:60039"/>
        <dbReference type="ChEBI" id="CHEBI:132124"/>
        <dbReference type="EC" id="1.5.5.2"/>
    </reaction>
</comment>
<dbReference type="PANTHER" id="PTHR13914:SF0">
    <property type="entry name" value="PROLINE DEHYDROGENASE 1, MITOCHONDRIAL"/>
    <property type="match status" value="1"/>
</dbReference>
<dbReference type="Proteomes" id="UP001151071">
    <property type="component" value="Unassembled WGS sequence"/>
</dbReference>
<feature type="binding site" evidence="9">
    <location>
        <begin position="193"/>
        <end position="195"/>
    </location>
    <ligand>
        <name>FAD</name>
        <dbReference type="ChEBI" id="CHEBI:57692"/>
    </ligand>
</feature>
<protein>
    <recommendedName>
        <fullName evidence="2">proline dehydrogenase</fullName>
        <ecNumber evidence="2">1.5.5.2</ecNumber>
    </recommendedName>
</protein>
<evidence type="ECO:0000259" key="10">
    <source>
        <dbReference type="Pfam" id="PF01619"/>
    </source>
</evidence>
<reference evidence="11" key="1">
    <citation type="submission" date="2022-12" db="EMBL/GenBank/DDBJ databases">
        <title>Draft genome sequence of the thermophilic strain Brevibacillus thermoruber HT42, isolated from Los Humeros, Puebla, Mexico, with biotechnological potential.</title>
        <authorList>
            <person name="Lara Sanchez J."/>
            <person name="Solis Palacios R."/>
            <person name="Bustos Baena A.S."/>
            <person name="Ruz Baez A.E."/>
            <person name="Espinosa Luna G."/>
            <person name="Oliart Ros R.M."/>
        </authorList>
    </citation>
    <scope>NUCLEOTIDE SEQUENCE</scope>
    <source>
        <strain evidence="11">HT42</strain>
    </source>
</reference>
<sequence length="320" mass="36042">MTAEQQLAADALRTFARDERLKAHVLDSPLFYRMLSAAAKRYVVGETRDEAVAVARRLSGRGYRISLEYIGENTREREECIRAKEEFAALIGEAGRQGLTADICFDLSHIGLTADEEMAFAHADELAFLAGQSGQSLMVSMEESDKTEAIWKLYERLAVRHGNVGITVQAHLHRSLADLPRLLELTGKIRLVKGAFKEPQSIALPRGRELNERYVRMIEACVGAGHPCSIATHDEAIIRIAQERGYFALPHVEAEMLYGIRPELAKAARQWGAATRLYVTYGREWYLYLCHRLAEHLPNLYTALADMADPARLQRDPYEN</sequence>
<dbReference type="GO" id="GO:0000166">
    <property type="term" value="F:nucleotide binding"/>
    <property type="evidence" value="ECO:0007669"/>
    <property type="project" value="UniProtKB-KW"/>
</dbReference>
<dbReference type="GO" id="GO:0004657">
    <property type="term" value="F:proline dehydrogenase activity"/>
    <property type="evidence" value="ECO:0007669"/>
    <property type="project" value="UniProtKB-EC"/>
</dbReference>
<keyword evidence="5 9" id="KW-0274">FAD</keyword>
<dbReference type="Gene3D" id="3.20.20.220">
    <property type="match status" value="1"/>
</dbReference>
<evidence type="ECO:0000256" key="6">
    <source>
        <dbReference type="ARBA" id="ARBA00023002"/>
    </source>
</evidence>
<feature type="domain" description="Proline dehydrogenase" evidence="10">
    <location>
        <begin position="54"/>
        <end position="295"/>
    </location>
</feature>
<organism evidence="11 12">
    <name type="scientific">Brevibacillus thermoruber</name>
    <dbReference type="NCBI Taxonomy" id="33942"/>
    <lineage>
        <taxon>Bacteria</taxon>
        <taxon>Bacillati</taxon>
        <taxon>Bacillota</taxon>
        <taxon>Bacilli</taxon>
        <taxon>Bacillales</taxon>
        <taxon>Paenibacillaceae</taxon>
        <taxon>Brevibacillus</taxon>
    </lineage>
</organism>
<comment type="caution">
    <text evidence="11">The sequence shown here is derived from an EMBL/GenBank/DDBJ whole genome shotgun (WGS) entry which is preliminary data.</text>
</comment>
<evidence type="ECO:0000256" key="8">
    <source>
        <dbReference type="ARBA" id="ARBA00048779"/>
    </source>
</evidence>
<evidence type="ECO:0000256" key="5">
    <source>
        <dbReference type="ARBA" id="ARBA00022827"/>
    </source>
</evidence>
<keyword evidence="4 9" id="KW-0547">Nucleotide-binding</keyword>
<dbReference type="EMBL" id="JAPYYP010000003">
    <property type="protein sequence ID" value="MDA5107582.1"/>
    <property type="molecule type" value="Genomic_DNA"/>
</dbReference>
<evidence type="ECO:0000313" key="11">
    <source>
        <dbReference type="EMBL" id="MDA5107582.1"/>
    </source>
</evidence>
<dbReference type="AlphaFoldDB" id="A0A9X3Z2B3"/>
<dbReference type="EC" id="1.5.5.2" evidence="2"/>
<dbReference type="InterPro" id="IPR029041">
    <property type="entry name" value="FAD-linked_oxidoreductase-like"/>
</dbReference>
<evidence type="ECO:0000313" key="12">
    <source>
        <dbReference type="Proteomes" id="UP001151071"/>
    </source>
</evidence>
<accession>A0A9X3Z2B3</accession>
<dbReference type="InterPro" id="IPR008219">
    <property type="entry name" value="PRODH_bac_arc"/>
</dbReference>